<protein>
    <submittedName>
        <fullName evidence="2">Str. FM013</fullName>
    </submittedName>
</protein>
<keyword evidence="3" id="KW-1185">Reference proteome</keyword>
<evidence type="ECO:0000256" key="1">
    <source>
        <dbReference type="SAM" id="Coils"/>
    </source>
</evidence>
<name>A0A0G4P746_PENC3</name>
<accession>A0A0G4P746</accession>
<dbReference type="STRING" id="1429867.A0A0G4P746"/>
<feature type="coiled-coil region" evidence="1">
    <location>
        <begin position="64"/>
        <end position="91"/>
    </location>
</feature>
<gene>
    <name evidence="2" type="ORF">PCAMFM013_S007g000122</name>
</gene>
<dbReference type="Proteomes" id="UP000053732">
    <property type="component" value="Unassembled WGS sequence"/>
</dbReference>
<evidence type="ECO:0000313" key="2">
    <source>
        <dbReference type="EMBL" id="CRL22141.1"/>
    </source>
</evidence>
<dbReference type="EMBL" id="HG793140">
    <property type="protein sequence ID" value="CRL22141.1"/>
    <property type="molecule type" value="Genomic_DNA"/>
</dbReference>
<dbReference type="AlphaFoldDB" id="A0A0G4P746"/>
<sequence>MRGHSQVICEVHTYTQHTHVRSSLVLSHLEWLLPYSNQRLNCQLTSSPKLETATQQLGTATQQLGTATQQLGTATQQLEETETNQAEITEQPQTKGLTLLERLPVEILLSISDFLIPEDIFCLALCSSRTFVTLDRQTSNIKLPEGSGKLPFLQRLERDLPNHFICYCCILLHKYDGSESYQLSNPRLYLDHSLPCVRNMKWSMPGLQVTIHGSFLHSYYDLYFLHVQLAMRRSFDSLKSGMTSEALAYTQVREYFDSSTLASIEACVCSVDGTGSDPSLPSLCLRVQDMVLVGLDEVYLIDPSSALPINFNFLWICEHILYLYILNSITDLVKAHSESELKPTCSASSNCCEVCRTDYHIELHEFNSRDLALVITRWINLGTGQSPDDPQWKRVQSVYEKPPLLDGKELASPRVAFEKVVSDHWSKEALTLSNVSFLRNSEYRNSMEQLDYDPDVWILPTPRRASIHSYPEKKY</sequence>
<reference evidence="2 3" key="1">
    <citation type="journal article" date="2014" name="Nat. Commun.">
        <title>Multiple recent horizontal transfers of a large genomic region in cheese making fungi.</title>
        <authorList>
            <person name="Cheeseman K."/>
            <person name="Ropars J."/>
            <person name="Renault P."/>
            <person name="Dupont J."/>
            <person name="Gouzy J."/>
            <person name="Branca A."/>
            <person name="Abraham A.L."/>
            <person name="Ceppi M."/>
            <person name="Conseiller E."/>
            <person name="Debuchy R."/>
            <person name="Malagnac F."/>
            <person name="Goarin A."/>
            <person name="Silar P."/>
            <person name="Lacoste S."/>
            <person name="Sallet E."/>
            <person name="Bensimon A."/>
            <person name="Giraud T."/>
            <person name="Brygoo Y."/>
        </authorList>
    </citation>
    <scope>NUCLEOTIDE SEQUENCE [LARGE SCALE GENOMIC DNA]</scope>
    <source>
        <strain evidence="3">FM 013</strain>
    </source>
</reference>
<evidence type="ECO:0000313" key="3">
    <source>
        <dbReference type="Proteomes" id="UP000053732"/>
    </source>
</evidence>
<proteinExistence type="predicted"/>
<organism evidence="2 3">
    <name type="scientific">Penicillium camemberti (strain FM 013)</name>
    <dbReference type="NCBI Taxonomy" id="1429867"/>
    <lineage>
        <taxon>Eukaryota</taxon>
        <taxon>Fungi</taxon>
        <taxon>Dikarya</taxon>
        <taxon>Ascomycota</taxon>
        <taxon>Pezizomycotina</taxon>
        <taxon>Eurotiomycetes</taxon>
        <taxon>Eurotiomycetidae</taxon>
        <taxon>Eurotiales</taxon>
        <taxon>Aspergillaceae</taxon>
        <taxon>Penicillium</taxon>
    </lineage>
</organism>
<keyword evidence="1" id="KW-0175">Coiled coil</keyword>